<organism evidence="2 3">
    <name type="scientific">Candidatus Sodalis endolongispinus</name>
    <dbReference type="NCBI Taxonomy" id="2812662"/>
    <lineage>
        <taxon>Bacteria</taxon>
        <taxon>Pseudomonadati</taxon>
        <taxon>Pseudomonadota</taxon>
        <taxon>Gammaproteobacteria</taxon>
        <taxon>Enterobacterales</taxon>
        <taxon>Bruguierivoracaceae</taxon>
        <taxon>Sodalis</taxon>
    </lineage>
</organism>
<dbReference type="EMBL" id="JAFJYC010000001">
    <property type="protein sequence ID" value="MBT9432596.1"/>
    <property type="molecule type" value="Genomic_DNA"/>
</dbReference>
<protein>
    <submittedName>
        <fullName evidence="2">DUF481 domain-containing protein</fullName>
    </submittedName>
</protein>
<keyword evidence="3" id="KW-1185">Reference proteome</keyword>
<dbReference type="InterPro" id="IPR007433">
    <property type="entry name" value="DUF481"/>
</dbReference>
<proteinExistence type="predicted"/>
<sequence>MLSNKRFRALSLLTTLGMPLASFNTFADTDIFTALDDPSTAKKSFDGNAQASYNAQSGNTRNSNLAASSTMTWFQQSNAYSLWGEAANNSSDNQRSSEKYQVGARARHNLSAQNFLFAQGSWLSDRYNGYRSRDTLVAGYGRQVLTGPIHTLRVEAGPGVRHDEYQGGGTATKALGYAAASYSYQLTDNTKFIQGLSLLANGDTTVNSETGLSVDINDHFSLKVAYNVTWNQDPPDSAPKHTDTRTSVSLVYKLQ</sequence>
<dbReference type="Pfam" id="PF04338">
    <property type="entry name" value="DUF481"/>
    <property type="match status" value="1"/>
</dbReference>
<evidence type="ECO:0000256" key="1">
    <source>
        <dbReference type="SAM" id="SignalP"/>
    </source>
</evidence>
<gene>
    <name evidence="2" type="ORF">JZM24_11560</name>
</gene>
<feature type="signal peptide" evidence="1">
    <location>
        <begin position="1"/>
        <end position="27"/>
    </location>
</feature>
<dbReference type="Proteomes" id="UP000811282">
    <property type="component" value="Unassembled WGS sequence"/>
</dbReference>
<reference evidence="2 3" key="1">
    <citation type="journal article" date="2021" name="Genome Biol. Evol.">
        <title>The evolution of interdependence in a four-way mealybug symbiosis.</title>
        <authorList>
            <person name="Garber A.I."/>
            <person name="Kupper M."/>
            <person name="Laetsch D.R."/>
            <person name="Weldon S.R."/>
            <person name="Ladinsky M.S."/>
            <person name="Bjorkman P.J."/>
            <person name="McCutcheon J.P."/>
        </authorList>
    </citation>
    <scope>NUCLEOTIDE SEQUENCE [LARGE SCALE GENOMIC DNA]</scope>
    <source>
        <strain evidence="2">SOD</strain>
    </source>
</reference>
<name>A0ABS5YEQ6_9GAMM</name>
<feature type="chain" id="PRO_5045324423" evidence="1">
    <location>
        <begin position="28"/>
        <end position="255"/>
    </location>
</feature>
<comment type="caution">
    <text evidence="2">The sequence shown here is derived from an EMBL/GenBank/DDBJ whole genome shotgun (WGS) entry which is preliminary data.</text>
</comment>
<accession>A0ABS5YEQ6</accession>
<evidence type="ECO:0000313" key="3">
    <source>
        <dbReference type="Proteomes" id="UP000811282"/>
    </source>
</evidence>
<dbReference type="RefSeq" id="WP_215669725.1">
    <property type="nucleotide sequence ID" value="NZ_JAFJYC010000001.1"/>
</dbReference>
<evidence type="ECO:0000313" key="2">
    <source>
        <dbReference type="EMBL" id="MBT9432596.1"/>
    </source>
</evidence>
<keyword evidence="1" id="KW-0732">Signal</keyword>